<name>A0A136KG90_9BACT</name>
<accession>A0A136KG90</accession>
<proteinExistence type="predicted"/>
<reference evidence="1 2" key="1">
    <citation type="submission" date="2015-02" db="EMBL/GenBank/DDBJ databases">
        <title>Improved understanding of the partial-nitritation anammox process through 23 genomes representing the majority of the microbial community.</title>
        <authorList>
            <person name="Speth D.R."/>
            <person name="In T Zandt M."/>
            <person name="Guerrero Cruz S."/>
            <person name="Jetten M.S."/>
            <person name="Dutilh B.E."/>
        </authorList>
    </citation>
    <scope>NUCLEOTIDE SEQUENCE [LARGE SCALE GENOMIC DNA]</scope>
    <source>
        <strain evidence="1">OLB21</strain>
    </source>
</reference>
<evidence type="ECO:0000313" key="1">
    <source>
        <dbReference type="EMBL" id="KXK08419.1"/>
    </source>
</evidence>
<comment type="caution">
    <text evidence="1">The sequence shown here is derived from an EMBL/GenBank/DDBJ whole genome shotgun (WGS) entry which is preliminary data.</text>
</comment>
<gene>
    <name evidence="1" type="ORF">UZ20_WS6002000948</name>
</gene>
<sequence length="435" mass="49729">MTISNLDMLRRFIPDFQATLPADFRSLSEEDQVYQLMTDPVLYYDLVRHFQQVFGPKPDIHISPPDSKEVLKMLKSSAEGIQQHMYLSLASSVIRSVISSQTLPTTPAELQTHFPTITAEQTQAFLQITGRLNDDMQKSGVSVPNILDSIDAWFLAWNNNQEFPYNNKRDRNPARDGLTLSADAVRSIWMSDRQIAKTLAIRSALAAQLGTNSDVILFPNSLTPELNPHRSIVSNEALIQLGISILDGPEEIYRIQTFARPDQLILDRLTEERIYVDNKGGKSMKDYSETDLYERVQLLLSNVAVAEFIAKYAQDRHGNFIQPRPFDLGNNDIPRVSTSFNIRTMSFYGQNPNSVRTMYRGFDKKSGLFTYASMNPTRYEDDVQARVAFLLMSSFWHHNKEAMSRVRKMSLNTDAFLPSFPAQNLVFQRRLPWQI</sequence>
<dbReference type="AlphaFoldDB" id="A0A136KG90"/>
<organism evidence="1 2">
    <name type="scientific">candidate division WS6 bacterium OLB21</name>
    <dbReference type="NCBI Taxonomy" id="1617427"/>
    <lineage>
        <taxon>Bacteria</taxon>
        <taxon>Candidatus Dojkabacteria</taxon>
    </lineage>
</organism>
<dbReference type="Proteomes" id="UP000070449">
    <property type="component" value="Unassembled WGS sequence"/>
</dbReference>
<dbReference type="EMBL" id="JYPD01000025">
    <property type="protein sequence ID" value="KXK08419.1"/>
    <property type="molecule type" value="Genomic_DNA"/>
</dbReference>
<evidence type="ECO:0000313" key="2">
    <source>
        <dbReference type="Proteomes" id="UP000070449"/>
    </source>
</evidence>
<protein>
    <submittedName>
        <fullName evidence="1">Uncharacterized protein</fullName>
    </submittedName>
</protein>